<dbReference type="GO" id="GO:0005886">
    <property type="term" value="C:plasma membrane"/>
    <property type="evidence" value="ECO:0007669"/>
    <property type="project" value="UniProtKB-SubCell"/>
</dbReference>
<keyword evidence="10" id="KW-1185">Reference proteome</keyword>
<feature type="region of interest" description="Disordered" evidence="6">
    <location>
        <begin position="1"/>
        <end position="26"/>
    </location>
</feature>
<dbReference type="PANTHER" id="PTHR36115">
    <property type="entry name" value="PROLINE-RICH ANTIGEN HOMOLOG-RELATED"/>
    <property type="match status" value="1"/>
</dbReference>
<dbReference type="Pfam" id="PF06271">
    <property type="entry name" value="RDD"/>
    <property type="match status" value="1"/>
</dbReference>
<evidence type="ECO:0000256" key="7">
    <source>
        <dbReference type="SAM" id="Phobius"/>
    </source>
</evidence>
<dbReference type="EMBL" id="BJYY01000016">
    <property type="protein sequence ID" value="GEO34930.1"/>
    <property type="molecule type" value="Genomic_DNA"/>
</dbReference>
<protein>
    <recommendedName>
        <fullName evidence="8">RDD domain-containing protein</fullName>
    </recommendedName>
</protein>
<feature type="domain" description="RDD" evidence="8">
    <location>
        <begin position="41"/>
        <end position="177"/>
    </location>
</feature>
<evidence type="ECO:0000313" key="10">
    <source>
        <dbReference type="Proteomes" id="UP000321181"/>
    </source>
</evidence>
<keyword evidence="5 7" id="KW-0472">Membrane</keyword>
<evidence type="ECO:0000256" key="6">
    <source>
        <dbReference type="SAM" id="MobiDB-lite"/>
    </source>
</evidence>
<name>A0A512DFC8_9CELL</name>
<evidence type="ECO:0000256" key="4">
    <source>
        <dbReference type="ARBA" id="ARBA00022989"/>
    </source>
</evidence>
<evidence type="ECO:0000313" key="9">
    <source>
        <dbReference type="EMBL" id="GEO34930.1"/>
    </source>
</evidence>
<comment type="subcellular location">
    <subcellularLocation>
        <location evidence="1">Cell membrane</location>
        <topology evidence="1">Multi-pass membrane protein</topology>
    </subcellularLocation>
</comment>
<dbReference type="InterPro" id="IPR051791">
    <property type="entry name" value="Pra-immunoreactive"/>
</dbReference>
<dbReference type="PANTHER" id="PTHR36115:SF6">
    <property type="entry name" value="PROLINE-RICH ANTIGEN HOMOLOG"/>
    <property type="match status" value="1"/>
</dbReference>
<evidence type="ECO:0000256" key="1">
    <source>
        <dbReference type="ARBA" id="ARBA00004651"/>
    </source>
</evidence>
<evidence type="ECO:0000256" key="2">
    <source>
        <dbReference type="ARBA" id="ARBA00022475"/>
    </source>
</evidence>
<dbReference type="RefSeq" id="WP_146905383.1">
    <property type="nucleotide sequence ID" value="NZ_BAAARM010000001.1"/>
</dbReference>
<reference evidence="9 10" key="1">
    <citation type="submission" date="2019-07" db="EMBL/GenBank/DDBJ databases">
        <title>Whole genome shotgun sequence of Cellulomonas aerilata NBRC 106308.</title>
        <authorList>
            <person name="Hosoyama A."/>
            <person name="Uohara A."/>
            <person name="Ohji S."/>
            <person name="Ichikawa N."/>
        </authorList>
    </citation>
    <scope>NUCLEOTIDE SEQUENCE [LARGE SCALE GENOMIC DNA]</scope>
    <source>
        <strain evidence="9 10">NBRC 106308</strain>
    </source>
</reference>
<dbReference type="InterPro" id="IPR010432">
    <property type="entry name" value="RDD"/>
</dbReference>
<comment type="caution">
    <text evidence="9">The sequence shown here is derived from an EMBL/GenBank/DDBJ whole genome shotgun (WGS) entry which is preliminary data.</text>
</comment>
<dbReference type="OrthoDB" id="9793824at2"/>
<feature type="transmembrane region" description="Helical" evidence="7">
    <location>
        <begin position="56"/>
        <end position="75"/>
    </location>
</feature>
<dbReference type="Proteomes" id="UP000321181">
    <property type="component" value="Unassembled WGS sequence"/>
</dbReference>
<sequence>MSNDATTTPYGATPYPSPYPGAPDGAAPVQAWQPAPPPRELAGWWSRVGASVLDQLVVGVPYFAGGMIGLLLSTPGVDQLGEPSRSFTAAGMVAVWLGLLTSIVLGIWNRFLRQGRTGQSLGKKALGIRLVGSRTGAPIGAGAAFGRDVAHLLDGVLYLGYLWPLWDRDKQTFADKLLSSVVVRAR</sequence>
<organism evidence="9 10">
    <name type="scientific">Cellulomonas aerilata</name>
    <dbReference type="NCBI Taxonomy" id="515326"/>
    <lineage>
        <taxon>Bacteria</taxon>
        <taxon>Bacillati</taxon>
        <taxon>Actinomycetota</taxon>
        <taxon>Actinomycetes</taxon>
        <taxon>Micrococcales</taxon>
        <taxon>Cellulomonadaceae</taxon>
        <taxon>Cellulomonas</taxon>
    </lineage>
</organism>
<keyword evidence="4 7" id="KW-1133">Transmembrane helix</keyword>
<evidence type="ECO:0000259" key="8">
    <source>
        <dbReference type="Pfam" id="PF06271"/>
    </source>
</evidence>
<evidence type="ECO:0000256" key="3">
    <source>
        <dbReference type="ARBA" id="ARBA00022692"/>
    </source>
</evidence>
<gene>
    <name evidence="9" type="ORF">CAE01nite_26550</name>
</gene>
<feature type="compositionally biased region" description="Low complexity" evidence="6">
    <location>
        <begin position="1"/>
        <end position="14"/>
    </location>
</feature>
<accession>A0A512DFC8</accession>
<proteinExistence type="predicted"/>
<dbReference type="AlphaFoldDB" id="A0A512DFC8"/>
<evidence type="ECO:0000256" key="5">
    <source>
        <dbReference type="ARBA" id="ARBA00023136"/>
    </source>
</evidence>
<feature type="transmembrane region" description="Helical" evidence="7">
    <location>
        <begin position="87"/>
        <end position="108"/>
    </location>
</feature>
<keyword evidence="3 7" id="KW-0812">Transmembrane</keyword>
<keyword evidence="2" id="KW-1003">Cell membrane</keyword>